<organism evidence="1 2">
    <name type="scientific">Staphylococcus phage vB_SscM-1</name>
    <dbReference type="NCBI Taxonomy" id="1868844"/>
    <lineage>
        <taxon>Viruses</taxon>
        <taxon>Duplodnaviria</taxon>
        <taxon>Heunggongvirae</taxon>
        <taxon>Uroviricota</taxon>
        <taxon>Caudoviricetes</taxon>
        <taxon>Herelleviridae</taxon>
        <taxon>Twortvirinae</taxon>
        <taxon>Sciuriunavirus</taxon>
        <taxon>Sciuriunavirus SscM1</taxon>
    </lineage>
</organism>
<proteinExistence type="predicted"/>
<protein>
    <submittedName>
        <fullName evidence="1">Uncharacterized protein</fullName>
    </submittedName>
</protein>
<evidence type="ECO:0000313" key="1">
    <source>
        <dbReference type="EMBL" id="ANT44673.1"/>
    </source>
</evidence>
<dbReference type="Proteomes" id="UP000224459">
    <property type="component" value="Segment"/>
</dbReference>
<reference evidence="2" key="1">
    <citation type="submission" date="2016-04" db="EMBL/GenBank/DDBJ databases">
        <authorList>
            <person name="Gasior T."/>
        </authorList>
    </citation>
    <scope>NUCLEOTIDE SEQUENCE [LARGE SCALE GENOMIC DNA]</scope>
</reference>
<name>A0A1X9I9G5_9CAUD</name>
<keyword evidence="2" id="KW-1185">Reference proteome</keyword>
<gene>
    <name evidence="1" type="ORF">vB_SscM-1_010</name>
</gene>
<dbReference type="EMBL" id="KX171212">
    <property type="protein sequence ID" value="ANT44673.1"/>
    <property type="molecule type" value="Genomic_DNA"/>
</dbReference>
<evidence type="ECO:0000313" key="2">
    <source>
        <dbReference type="Proteomes" id="UP000224459"/>
    </source>
</evidence>
<sequence length="91" mass="10380">MKDYTYTIEVKGKTKKKTVLTFFYKGEKFGTRTSTKPPEAFEAYAVVEEPGQAPGILAVGKIKTCEQNTREMNNFYSRTGRQEKAFTILLK</sequence>
<accession>A0A1X9I9G5</accession>